<dbReference type="GO" id="GO:0050832">
    <property type="term" value="P:defense response to fungus"/>
    <property type="evidence" value="ECO:0007669"/>
    <property type="project" value="UniProtKB-KW"/>
</dbReference>
<accession>A0AAV5KMQ9</accession>
<dbReference type="GO" id="GO:0031640">
    <property type="term" value="P:killing of cells of another organism"/>
    <property type="evidence" value="ECO:0007669"/>
    <property type="project" value="UniProtKB-KW"/>
</dbReference>
<evidence type="ECO:0000256" key="6">
    <source>
        <dbReference type="SAM" id="SignalP"/>
    </source>
</evidence>
<dbReference type="EMBL" id="BPVZ01000070">
    <property type="protein sequence ID" value="GKV25892.1"/>
    <property type="molecule type" value="Genomic_DNA"/>
</dbReference>
<organism evidence="7 8">
    <name type="scientific">Rubroshorea leprosula</name>
    <dbReference type="NCBI Taxonomy" id="152421"/>
    <lineage>
        <taxon>Eukaryota</taxon>
        <taxon>Viridiplantae</taxon>
        <taxon>Streptophyta</taxon>
        <taxon>Embryophyta</taxon>
        <taxon>Tracheophyta</taxon>
        <taxon>Spermatophyta</taxon>
        <taxon>Magnoliopsida</taxon>
        <taxon>eudicotyledons</taxon>
        <taxon>Gunneridae</taxon>
        <taxon>Pentapetalae</taxon>
        <taxon>rosids</taxon>
        <taxon>malvids</taxon>
        <taxon>Malvales</taxon>
        <taxon>Dipterocarpaceae</taxon>
        <taxon>Rubroshorea</taxon>
    </lineage>
</organism>
<evidence type="ECO:0000256" key="2">
    <source>
        <dbReference type="ARBA" id="ARBA00022529"/>
    </source>
</evidence>
<protein>
    <submittedName>
        <fullName evidence="7">Uncharacterized protein</fullName>
    </submittedName>
</protein>
<evidence type="ECO:0000313" key="7">
    <source>
        <dbReference type="EMBL" id="GKV25892.1"/>
    </source>
</evidence>
<sequence>MRISWMLFPLLLHLLLLSVVFSLASATYYAPVGRIPEHTCQKIIHSKRCDTWKCTQECSKKPAGVGQCRGFICFCTYYCKDPPK</sequence>
<gene>
    <name evidence="7" type="ORF">SLEP1_g35272</name>
</gene>
<keyword evidence="6" id="KW-0732">Signal</keyword>
<dbReference type="AlphaFoldDB" id="A0AAV5KMQ9"/>
<evidence type="ECO:0000256" key="4">
    <source>
        <dbReference type="ARBA" id="ARBA00022821"/>
    </source>
</evidence>
<feature type="chain" id="PRO_5043820296" evidence="6">
    <location>
        <begin position="27"/>
        <end position="84"/>
    </location>
</feature>
<comment type="similarity">
    <text evidence="1">Belongs to the DEFL family.</text>
</comment>
<keyword evidence="2" id="KW-0929">Antimicrobial</keyword>
<evidence type="ECO:0000256" key="1">
    <source>
        <dbReference type="ARBA" id="ARBA00006722"/>
    </source>
</evidence>
<proteinExistence type="inferred from homology"/>
<keyword evidence="8" id="KW-1185">Reference proteome</keyword>
<evidence type="ECO:0000256" key="3">
    <source>
        <dbReference type="ARBA" id="ARBA00022577"/>
    </source>
</evidence>
<name>A0AAV5KMQ9_9ROSI</name>
<keyword evidence="3" id="KW-0295">Fungicide</keyword>
<dbReference type="PANTHER" id="PTHR33830">
    <property type="entry name" value="DEFENSIN-LIKE PROTEIN 184-RELATED"/>
    <property type="match status" value="1"/>
</dbReference>
<evidence type="ECO:0000256" key="5">
    <source>
        <dbReference type="ARBA" id="ARBA00023157"/>
    </source>
</evidence>
<dbReference type="InterPro" id="IPR010851">
    <property type="entry name" value="DEFL"/>
</dbReference>
<feature type="signal peptide" evidence="6">
    <location>
        <begin position="1"/>
        <end position="26"/>
    </location>
</feature>
<keyword evidence="4" id="KW-0611">Plant defense</keyword>
<evidence type="ECO:0000313" key="8">
    <source>
        <dbReference type="Proteomes" id="UP001054252"/>
    </source>
</evidence>
<dbReference type="PANTHER" id="PTHR33830:SF34">
    <property type="entry name" value="KNOTTIN SCORPION TOXIN-LIKE DOMAIN-CONTAINING PROTEIN"/>
    <property type="match status" value="1"/>
</dbReference>
<comment type="caution">
    <text evidence="7">The sequence shown here is derived from an EMBL/GenBank/DDBJ whole genome shotgun (WGS) entry which is preliminary data.</text>
</comment>
<dbReference type="Pfam" id="PF07333">
    <property type="entry name" value="SLR1-BP"/>
    <property type="match status" value="1"/>
</dbReference>
<dbReference type="Proteomes" id="UP001054252">
    <property type="component" value="Unassembled WGS sequence"/>
</dbReference>
<reference evidence="7 8" key="1">
    <citation type="journal article" date="2021" name="Commun. Biol.">
        <title>The genome of Shorea leprosula (Dipterocarpaceae) highlights the ecological relevance of drought in aseasonal tropical rainforests.</title>
        <authorList>
            <person name="Ng K.K.S."/>
            <person name="Kobayashi M.J."/>
            <person name="Fawcett J.A."/>
            <person name="Hatakeyama M."/>
            <person name="Paape T."/>
            <person name="Ng C.H."/>
            <person name="Ang C.C."/>
            <person name="Tnah L.H."/>
            <person name="Lee C.T."/>
            <person name="Nishiyama T."/>
            <person name="Sese J."/>
            <person name="O'Brien M.J."/>
            <person name="Copetti D."/>
            <person name="Mohd Noor M.I."/>
            <person name="Ong R.C."/>
            <person name="Putra M."/>
            <person name="Sireger I.Z."/>
            <person name="Indrioko S."/>
            <person name="Kosugi Y."/>
            <person name="Izuno A."/>
            <person name="Isagi Y."/>
            <person name="Lee S.L."/>
            <person name="Shimizu K.K."/>
        </authorList>
    </citation>
    <scope>NUCLEOTIDE SEQUENCE [LARGE SCALE GENOMIC DNA]</scope>
    <source>
        <strain evidence="7">214</strain>
    </source>
</reference>
<keyword evidence="5" id="KW-1015">Disulfide bond</keyword>